<dbReference type="InterPro" id="IPR050267">
    <property type="entry name" value="Anti-sigma-factor_SerPK"/>
</dbReference>
<dbReference type="InterPro" id="IPR025847">
    <property type="entry name" value="MEDS_domain"/>
</dbReference>
<dbReference type="AlphaFoldDB" id="A0A2T0LPM5"/>
<dbReference type="Proteomes" id="UP000238362">
    <property type="component" value="Unassembled WGS sequence"/>
</dbReference>
<evidence type="ECO:0000313" key="4">
    <source>
        <dbReference type="Proteomes" id="UP000238362"/>
    </source>
</evidence>
<dbReference type="InterPro" id="IPR047718">
    <property type="entry name" value="RsbA-like_anti_sig"/>
</dbReference>
<dbReference type="RefSeq" id="WP_106181133.1">
    <property type="nucleotide sequence ID" value="NZ_PVNH01000010.1"/>
</dbReference>
<dbReference type="GO" id="GO:0004674">
    <property type="term" value="F:protein serine/threonine kinase activity"/>
    <property type="evidence" value="ECO:0007669"/>
    <property type="project" value="UniProtKB-KW"/>
</dbReference>
<dbReference type="Pfam" id="PF13581">
    <property type="entry name" value="HATPase_c_2"/>
    <property type="match status" value="1"/>
</dbReference>
<dbReference type="InterPro" id="IPR003594">
    <property type="entry name" value="HATPase_dom"/>
</dbReference>
<keyword evidence="4" id="KW-1185">Reference proteome</keyword>
<comment type="caution">
    <text evidence="3">The sequence shown here is derived from an EMBL/GenBank/DDBJ whole genome shotgun (WGS) entry which is preliminary data.</text>
</comment>
<name>A0A2T0LPM5_9PSEU</name>
<keyword evidence="3" id="KW-0808">Transferase</keyword>
<reference evidence="3 4" key="1">
    <citation type="submission" date="2018-03" db="EMBL/GenBank/DDBJ databases">
        <title>Genomic Encyclopedia of Type Strains, Phase III (KMG-III): the genomes of soil and plant-associated and newly described type strains.</title>
        <authorList>
            <person name="Whitman W."/>
        </authorList>
    </citation>
    <scope>NUCLEOTIDE SEQUENCE [LARGE SCALE GENOMIC DNA]</scope>
    <source>
        <strain evidence="3 4">CGMCC 4.7125</strain>
    </source>
</reference>
<keyword evidence="1" id="KW-0723">Serine/threonine-protein kinase</keyword>
<dbReference type="InterPro" id="IPR036890">
    <property type="entry name" value="HATPase_C_sf"/>
</dbReference>
<dbReference type="CDD" id="cd16936">
    <property type="entry name" value="HATPase_RsbW-like"/>
    <property type="match status" value="1"/>
</dbReference>
<dbReference type="SMART" id="SM00387">
    <property type="entry name" value="HATPase_c"/>
    <property type="match status" value="1"/>
</dbReference>
<keyword evidence="3" id="KW-0418">Kinase</keyword>
<dbReference type="SUPFAM" id="SSF55874">
    <property type="entry name" value="ATPase domain of HSP90 chaperone/DNA topoisomerase II/histidine kinase"/>
    <property type="match status" value="1"/>
</dbReference>
<evidence type="ECO:0000256" key="1">
    <source>
        <dbReference type="ARBA" id="ARBA00022527"/>
    </source>
</evidence>
<dbReference type="EMBL" id="PVNH01000010">
    <property type="protein sequence ID" value="PRX45211.1"/>
    <property type="molecule type" value="Genomic_DNA"/>
</dbReference>
<gene>
    <name evidence="3" type="ORF">B0I33_110311</name>
</gene>
<dbReference type="Pfam" id="PF14417">
    <property type="entry name" value="MEDS"/>
    <property type="match status" value="1"/>
</dbReference>
<proteinExistence type="predicted"/>
<dbReference type="PANTHER" id="PTHR35526">
    <property type="entry name" value="ANTI-SIGMA-F FACTOR RSBW-RELATED"/>
    <property type="match status" value="1"/>
</dbReference>
<accession>A0A2T0LPM5</accession>
<organism evidence="3 4">
    <name type="scientific">Prauserella shujinwangii</name>
    <dbReference type="NCBI Taxonomy" id="1453103"/>
    <lineage>
        <taxon>Bacteria</taxon>
        <taxon>Bacillati</taxon>
        <taxon>Actinomycetota</taxon>
        <taxon>Actinomycetes</taxon>
        <taxon>Pseudonocardiales</taxon>
        <taxon>Pseudonocardiaceae</taxon>
        <taxon>Prauserella</taxon>
    </lineage>
</organism>
<feature type="domain" description="Histidine kinase/HSP90-like ATPase" evidence="2">
    <location>
        <begin position="224"/>
        <end position="319"/>
    </location>
</feature>
<dbReference type="Gene3D" id="3.30.565.10">
    <property type="entry name" value="Histidine kinase-like ATPase, C-terminal domain"/>
    <property type="match status" value="1"/>
</dbReference>
<sequence>MRSGTAAGHEGYYHEAALYGSDDEFLSVVVPFLEDGLAAGEPTLAAFAPHNEALVRGALPGGGRGITFLAGSEQYRNPATSIKRYRDTVARHVAEGAAQVRITGDVPHPGTGTPWDWWARYEAAANHAFADLPLWGLCPYDTRTAPAAVLADVERTHPHLATPGGARHANSAYEDPVTFLAGHEPAFADPVEGQNPDVALGAPTAQSARRAVAEAGARTRLSRGEIDDLVLAVSEVVSNGIRHGVPPVELRLWTAPDRVVVTVTDRGKGPGDPLAGLVPARPDSAEGGLGLWIAHQLCSYVTLHRSGTGTFTVRLVAGQPSAPLVSGQRG</sequence>
<dbReference type="OrthoDB" id="4088450at2"/>
<dbReference type="PANTHER" id="PTHR35526:SF3">
    <property type="entry name" value="ANTI-SIGMA-F FACTOR RSBW"/>
    <property type="match status" value="1"/>
</dbReference>
<evidence type="ECO:0000313" key="3">
    <source>
        <dbReference type="EMBL" id="PRX45211.1"/>
    </source>
</evidence>
<protein>
    <submittedName>
        <fullName evidence="3">Anti-sigma regulatory factor (Ser/Thr protein kinase)</fullName>
    </submittedName>
</protein>
<dbReference type="NCBIfam" id="NF041045">
    <property type="entry name" value="RsbA_anti_sig"/>
    <property type="match status" value="1"/>
</dbReference>
<evidence type="ECO:0000259" key="2">
    <source>
        <dbReference type="SMART" id="SM00387"/>
    </source>
</evidence>